<name>A0A2K4FA89_9STAP</name>
<dbReference type="AlphaFoldDB" id="A0A2K4FA89"/>
<organism evidence="2 3">
    <name type="scientific">Staphylococcus argensis</name>
    <dbReference type="NCBI Taxonomy" id="1607738"/>
    <lineage>
        <taxon>Bacteria</taxon>
        <taxon>Bacillati</taxon>
        <taxon>Bacillota</taxon>
        <taxon>Bacilli</taxon>
        <taxon>Bacillales</taxon>
        <taxon>Staphylococcaceae</taxon>
        <taxon>Staphylococcus</taxon>
    </lineage>
</organism>
<dbReference type="Gene3D" id="3.90.1720.10">
    <property type="entry name" value="endopeptidase domain like (from Nostoc punctiforme)"/>
    <property type="match status" value="1"/>
</dbReference>
<dbReference type="OrthoDB" id="2080087at2"/>
<proteinExistence type="predicted"/>
<feature type="chain" id="PRO_5014434164" description="NlpC/P60 domain-containing protein" evidence="1">
    <location>
        <begin position="29"/>
        <end position="238"/>
    </location>
</feature>
<feature type="signal peptide" evidence="1">
    <location>
        <begin position="1"/>
        <end position="28"/>
    </location>
</feature>
<evidence type="ECO:0000256" key="1">
    <source>
        <dbReference type="SAM" id="SignalP"/>
    </source>
</evidence>
<dbReference type="EMBL" id="PPPX01000016">
    <property type="protein sequence ID" value="POA08278.1"/>
    <property type="molecule type" value="Genomic_DNA"/>
</dbReference>
<keyword evidence="3" id="KW-1185">Reference proteome</keyword>
<dbReference type="InterPro" id="IPR038765">
    <property type="entry name" value="Papain-like_cys_pep_sf"/>
</dbReference>
<dbReference type="SUPFAM" id="SSF54001">
    <property type="entry name" value="Cysteine proteinases"/>
    <property type="match status" value="1"/>
</dbReference>
<dbReference type="GeneID" id="98298543"/>
<evidence type="ECO:0008006" key="4">
    <source>
        <dbReference type="Google" id="ProtNLM"/>
    </source>
</evidence>
<dbReference type="RefSeq" id="WP_103372075.1">
    <property type="nucleotide sequence ID" value="NZ_CBCRVO010000002.1"/>
</dbReference>
<reference evidence="2 3" key="1">
    <citation type="submission" date="2017-08" db="EMBL/GenBank/DDBJ databases">
        <title>Draft genome sequences of 64 type strains of genus Staph aureus.</title>
        <authorList>
            <person name="Cole K."/>
            <person name="Golubchik T."/>
            <person name="Russell J."/>
            <person name="Foster D."/>
            <person name="Llewelyn M."/>
            <person name="Wilson D."/>
            <person name="Crook D."/>
            <person name="Paul J."/>
        </authorList>
    </citation>
    <scope>NUCLEOTIDE SEQUENCE [LARGE SCALE GENOMIC DNA]</scope>
    <source>
        <strain evidence="2 3">DSM 29875</strain>
    </source>
</reference>
<comment type="caution">
    <text evidence="2">The sequence shown here is derived from an EMBL/GenBank/DDBJ whole genome shotgun (WGS) entry which is preliminary data.</text>
</comment>
<keyword evidence="1" id="KW-0732">Signal</keyword>
<gene>
    <name evidence="2" type="ORF">CD039_09295</name>
</gene>
<protein>
    <recommendedName>
        <fullName evidence="4">NlpC/P60 domain-containing protein</fullName>
    </recommendedName>
</protein>
<evidence type="ECO:0000313" key="2">
    <source>
        <dbReference type="EMBL" id="POA08278.1"/>
    </source>
</evidence>
<dbReference type="Proteomes" id="UP000242712">
    <property type="component" value="Unassembled WGS sequence"/>
</dbReference>
<sequence>MKKFLFFLFCFVFTLAFTLSSASNTTHAEDNLGKSQYNTSDYDQLVREDALDPSVSRKQWEELKQEAYKEDQKMRKEPAVDTYSKSKYHMRAGDVLISNGTSGSFHLPGHAAIAISSKKLVHIAGPKAHPATHSLKWFKKRYTKHHSYIKMYRPKKKSAGKKAAKWSRKNIVGHKWHYQINNKRNEVHPTYCSKIVYQAYKKGVGSGTMKTSSKIILPLQLPQYSHGSGKLHRVKTFR</sequence>
<accession>A0A2K4FA89</accession>
<evidence type="ECO:0000313" key="3">
    <source>
        <dbReference type="Proteomes" id="UP000242712"/>
    </source>
</evidence>